<comment type="caution">
    <text evidence="9">The sequence shown here is derived from an EMBL/GenBank/DDBJ whole genome shotgun (WGS) entry which is preliminary data.</text>
</comment>
<feature type="binding site" evidence="7">
    <location>
        <position position="183"/>
    </location>
    <ligand>
        <name>Zn(2+)</name>
        <dbReference type="ChEBI" id="CHEBI:29105"/>
    </ligand>
</feature>
<keyword evidence="7" id="KW-0479">Metal-binding</keyword>
<evidence type="ECO:0000256" key="8">
    <source>
        <dbReference type="SAM" id="Phobius"/>
    </source>
</evidence>
<evidence type="ECO:0000256" key="1">
    <source>
        <dbReference type="ARBA" id="ARBA00004651"/>
    </source>
</evidence>
<dbReference type="RefSeq" id="WP_133194306.1">
    <property type="nucleotide sequence ID" value="NZ_JBHUCW010000006.1"/>
</dbReference>
<keyword evidence="7" id="KW-0862">Zinc</keyword>
<keyword evidence="10" id="KW-1185">Reference proteome</keyword>
<feature type="transmembrane region" description="Helical" evidence="8">
    <location>
        <begin position="12"/>
        <end position="32"/>
    </location>
</feature>
<evidence type="ECO:0000256" key="3">
    <source>
        <dbReference type="ARBA" id="ARBA00022475"/>
    </source>
</evidence>
<evidence type="ECO:0000313" key="9">
    <source>
        <dbReference type="EMBL" id="TDG24458.1"/>
    </source>
</evidence>
<evidence type="ECO:0000256" key="4">
    <source>
        <dbReference type="ARBA" id="ARBA00022692"/>
    </source>
</evidence>
<feature type="transmembrane region" description="Helical" evidence="8">
    <location>
        <begin position="154"/>
        <end position="174"/>
    </location>
</feature>
<accession>A0A4R5MC21</accession>
<reference evidence="9 10" key="1">
    <citation type="submission" date="2019-03" db="EMBL/GenBank/DDBJ databases">
        <title>Paraburkholderia sp. 4M-K11, isolated from subtropical forest soil.</title>
        <authorList>
            <person name="Gao Z.-H."/>
            <person name="Qiu L.-H."/>
        </authorList>
    </citation>
    <scope>NUCLEOTIDE SEQUENCE [LARGE SCALE GENOMIC DNA]</scope>
    <source>
        <strain evidence="9 10">4M-K11</strain>
    </source>
</reference>
<feature type="binding site" evidence="7">
    <location>
        <position position="187"/>
    </location>
    <ligand>
        <name>Zn(2+)</name>
        <dbReference type="ChEBI" id="CHEBI:29105"/>
    </ligand>
</feature>
<dbReference type="Pfam" id="PF03006">
    <property type="entry name" value="HlyIII"/>
    <property type="match status" value="1"/>
</dbReference>
<dbReference type="GO" id="GO:0005886">
    <property type="term" value="C:plasma membrane"/>
    <property type="evidence" value="ECO:0007669"/>
    <property type="project" value="UniProtKB-SubCell"/>
</dbReference>
<feature type="transmembrane region" description="Helical" evidence="8">
    <location>
        <begin position="44"/>
        <end position="62"/>
    </location>
</feature>
<feature type="transmembrane region" description="Helical" evidence="8">
    <location>
        <begin position="74"/>
        <end position="93"/>
    </location>
</feature>
<dbReference type="InterPro" id="IPR005744">
    <property type="entry name" value="Hy-lIII"/>
</dbReference>
<evidence type="ECO:0000313" key="10">
    <source>
        <dbReference type="Proteomes" id="UP000295722"/>
    </source>
</evidence>
<organism evidence="9 10">
    <name type="scientific">Paraburkholderia silviterrae</name>
    <dbReference type="NCBI Taxonomy" id="2528715"/>
    <lineage>
        <taxon>Bacteria</taxon>
        <taxon>Pseudomonadati</taxon>
        <taxon>Pseudomonadota</taxon>
        <taxon>Betaproteobacteria</taxon>
        <taxon>Burkholderiales</taxon>
        <taxon>Burkholderiaceae</taxon>
        <taxon>Paraburkholderia</taxon>
    </lineage>
</organism>
<sequence>MNAGERLNSITHLVGALLSVAGLVSLVTLGALDHDAYKVVSFAVYGAMLCALYTVSTLYHGVRGPRIKAVLQKCDHAAIYLLIAGSYTPFSLVTLRGPWGWSLFGVSWGLAVLGIVQELTLGRRTRVLSMVLYVVMGWLALVAVKPLIGALPPAGTAWLVAGGIVYSVGIYFFVNDERIRHGHGIWHLFVLAGSVCQFVSVAGYVA</sequence>
<dbReference type="Proteomes" id="UP000295722">
    <property type="component" value="Unassembled WGS sequence"/>
</dbReference>
<feature type="binding site" evidence="7">
    <location>
        <position position="60"/>
    </location>
    <ligand>
        <name>Zn(2+)</name>
        <dbReference type="ChEBI" id="CHEBI:29105"/>
    </ligand>
</feature>
<dbReference type="EMBL" id="SMRP01000003">
    <property type="protein sequence ID" value="TDG24458.1"/>
    <property type="molecule type" value="Genomic_DNA"/>
</dbReference>
<feature type="transmembrane region" description="Helical" evidence="8">
    <location>
        <begin position="186"/>
        <end position="205"/>
    </location>
</feature>
<dbReference type="PANTHER" id="PTHR20855:SF3">
    <property type="entry name" value="LD03007P"/>
    <property type="match status" value="1"/>
</dbReference>
<feature type="transmembrane region" description="Helical" evidence="8">
    <location>
        <begin position="99"/>
        <end position="116"/>
    </location>
</feature>
<evidence type="ECO:0000256" key="2">
    <source>
        <dbReference type="ARBA" id="ARBA00008488"/>
    </source>
</evidence>
<evidence type="ECO:0000256" key="6">
    <source>
        <dbReference type="ARBA" id="ARBA00023136"/>
    </source>
</evidence>
<feature type="transmembrane region" description="Helical" evidence="8">
    <location>
        <begin position="128"/>
        <end position="148"/>
    </location>
</feature>
<comment type="subcellular location">
    <subcellularLocation>
        <location evidence="1">Cell membrane</location>
        <topology evidence="1">Multi-pass membrane protein</topology>
    </subcellularLocation>
</comment>
<dbReference type="OrthoDB" id="9813689at2"/>
<comment type="similarity">
    <text evidence="2">Belongs to the UPF0073 (Hly-III) family.</text>
</comment>
<dbReference type="PANTHER" id="PTHR20855">
    <property type="entry name" value="ADIPOR/PROGESTIN RECEPTOR-RELATED"/>
    <property type="match status" value="1"/>
</dbReference>
<dbReference type="InterPro" id="IPR004254">
    <property type="entry name" value="AdipoR/HlyIII-related"/>
</dbReference>
<dbReference type="GO" id="GO:0140911">
    <property type="term" value="F:pore-forming activity"/>
    <property type="evidence" value="ECO:0007669"/>
    <property type="project" value="InterPro"/>
</dbReference>
<protein>
    <submittedName>
        <fullName evidence="9">Hemolysin III family protein</fullName>
    </submittedName>
</protein>
<keyword evidence="5 8" id="KW-1133">Transmembrane helix</keyword>
<evidence type="ECO:0000256" key="7">
    <source>
        <dbReference type="PIRSR" id="PIRSR604254-1"/>
    </source>
</evidence>
<proteinExistence type="inferred from homology"/>
<dbReference type="AlphaFoldDB" id="A0A4R5MC21"/>
<dbReference type="GO" id="GO:0046872">
    <property type="term" value="F:metal ion binding"/>
    <property type="evidence" value="ECO:0007669"/>
    <property type="project" value="UniProtKB-KW"/>
</dbReference>
<keyword evidence="6 8" id="KW-0472">Membrane</keyword>
<name>A0A4R5MC21_9BURK</name>
<keyword evidence="4 8" id="KW-0812">Transmembrane</keyword>
<dbReference type="NCBIfam" id="TIGR01065">
    <property type="entry name" value="hlyIII"/>
    <property type="match status" value="1"/>
</dbReference>
<evidence type="ECO:0000256" key="5">
    <source>
        <dbReference type="ARBA" id="ARBA00022989"/>
    </source>
</evidence>
<gene>
    <name evidence="9" type="ORF">EYW47_07790</name>
</gene>
<keyword evidence="3" id="KW-1003">Cell membrane</keyword>